<feature type="binding site" evidence="9">
    <location>
        <position position="152"/>
    </location>
    <ligand>
        <name>NADPH</name>
        <dbReference type="ChEBI" id="CHEBI:57783"/>
    </ligand>
</feature>
<feature type="binding site" evidence="9">
    <location>
        <position position="331"/>
    </location>
    <ligand>
        <name>1-deoxy-D-xylulose 5-phosphate</name>
        <dbReference type="ChEBI" id="CHEBI:57792"/>
    </ligand>
</feature>
<comment type="similarity">
    <text evidence="2 9">Belongs to the DXR family.</text>
</comment>
<organism evidence="14 15">
    <name type="scientific">Thermaerobacter subterraneus DSM 13965</name>
    <dbReference type="NCBI Taxonomy" id="867903"/>
    <lineage>
        <taxon>Bacteria</taxon>
        <taxon>Bacillati</taxon>
        <taxon>Bacillota</taxon>
        <taxon>Clostridia</taxon>
        <taxon>Eubacteriales</taxon>
        <taxon>Clostridiales Family XVII. Incertae Sedis</taxon>
        <taxon>Thermaerobacter</taxon>
    </lineage>
</organism>
<evidence type="ECO:0000313" key="15">
    <source>
        <dbReference type="Proteomes" id="UP000005710"/>
    </source>
</evidence>
<feature type="binding site" evidence="9">
    <location>
        <position position="264"/>
    </location>
    <ligand>
        <name>1-deoxy-D-xylulose 5-phosphate</name>
        <dbReference type="ChEBI" id="CHEBI:57792"/>
    </ligand>
</feature>
<evidence type="ECO:0000256" key="1">
    <source>
        <dbReference type="ARBA" id="ARBA00005094"/>
    </source>
</evidence>
<dbReference type="GO" id="GO:0070402">
    <property type="term" value="F:NADPH binding"/>
    <property type="evidence" value="ECO:0007669"/>
    <property type="project" value="InterPro"/>
</dbReference>
<dbReference type="STRING" id="867903.ThesuDRAFT_00244"/>
<dbReference type="NCBIfam" id="TIGR00243">
    <property type="entry name" value="Dxr"/>
    <property type="match status" value="1"/>
</dbReference>
<dbReference type="HAMAP" id="MF_00183">
    <property type="entry name" value="DXP_reductoisom"/>
    <property type="match status" value="1"/>
</dbReference>
<dbReference type="SUPFAM" id="SSF51735">
    <property type="entry name" value="NAD(P)-binding Rossmann-fold domains"/>
    <property type="match status" value="1"/>
</dbReference>
<feature type="binding site" evidence="9">
    <location>
        <position position="289"/>
    </location>
    <ligand>
        <name>1-deoxy-D-xylulose 5-phosphate</name>
        <dbReference type="ChEBI" id="CHEBI:57792"/>
    </ligand>
</feature>
<dbReference type="RefSeq" id="WP_006904942.1">
    <property type="nucleotide sequence ID" value="NZ_JH976536.1"/>
</dbReference>
<feature type="binding site" evidence="9">
    <location>
        <position position="334"/>
    </location>
    <ligand>
        <name>Mn(2+)</name>
        <dbReference type="ChEBI" id="CHEBI:29035"/>
    </ligand>
</feature>
<dbReference type="eggNOG" id="COG0743">
    <property type="taxonomic scope" value="Bacteria"/>
</dbReference>
<dbReference type="HOGENOM" id="CLU_035714_0_1_9"/>
<dbReference type="PANTHER" id="PTHR30525:SF0">
    <property type="entry name" value="1-DEOXY-D-XYLULOSE 5-PHOSPHATE REDUCTOISOMERASE, CHLOROPLASTIC"/>
    <property type="match status" value="1"/>
</dbReference>
<feature type="binding site" evidence="9">
    <location>
        <position position="126"/>
    </location>
    <ligand>
        <name>NADPH</name>
        <dbReference type="ChEBI" id="CHEBI:57783"/>
    </ligand>
</feature>
<evidence type="ECO:0000313" key="14">
    <source>
        <dbReference type="EMBL" id="EKP93649.1"/>
    </source>
</evidence>
<reference evidence="14" key="1">
    <citation type="submission" date="2010-10" db="EMBL/GenBank/DDBJ databases">
        <authorList>
            <consortium name="US DOE Joint Genome Institute (JGI-PGF)"/>
            <person name="Lucas S."/>
            <person name="Copeland A."/>
            <person name="Lapidus A."/>
            <person name="Bruce D."/>
            <person name="Goodwin L."/>
            <person name="Pitluck S."/>
            <person name="Kyrpides N."/>
            <person name="Mavromatis K."/>
            <person name="Detter J.C."/>
            <person name="Han C."/>
            <person name="Land M."/>
            <person name="Hauser L."/>
            <person name="Markowitz V."/>
            <person name="Cheng J.-F."/>
            <person name="Hugenholtz P."/>
            <person name="Woyke T."/>
            <person name="Wu D."/>
            <person name="Pukall R."/>
            <person name="Wahrenburg C."/>
            <person name="Brambilla E."/>
            <person name="Klenk H.-P."/>
            <person name="Eisen J.A."/>
        </authorList>
    </citation>
    <scope>NUCLEOTIDE SEQUENCE [LARGE SCALE GENOMIC DNA]</scope>
    <source>
        <strain evidence="14">DSM 13965</strain>
    </source>
</reference>
<dbReference type="Gene3D" id="1.10.1740.10">
    <property type="match status" value="1"/>
</dbReference>
<name>K6PYP7_9FIRM</name>
<sequence length="506" mass="52171">MGVRSSRPPVPGGNRLRQAAGDGARGSGAAAAGGSIQSLAGEPKGEAEGPLKSIAPVAAAGRRAQEPAAAPAAGSTQPPLSEPVRGDAGPSGCRGAGGPVAGRRREPGPRDEAGAGTGVVILGSTGSIGRQAADVIARMPGRLRAVGLAAGRDGARLLEQVRRLKPEVVALEDPEAGRRWKPVLEREGVRVLVGPGSAEVLATWPGARRVLSAITGAAGLRPTLAALEAGRDVALANKESLVAAGDLVTRVAAARGVRLLPVDSEHSALFQCLQGRRAEEVERLILTASGGPFRGWSREALARVTPAEAVRHPNWSMGAKISVDSATLMNKGLEVIEAHWLFGLPAERIAVVVHPQSIVHGLVELVDGATVAVLARPDMRQPIQYALCYPERGPRLVERLDLAAAGMLTFEEPDTGTFPCLALAYQALQAGGTAPAVLNAANEEAVAAFLAGKLPFPGIAETVAAVLDRHRPRPVTGLDDVLEADAWARAEARALLAGAWEAGRAE</sequence>
<keyword evidence="15" id="KW-1185">Reference proteome</keyword>
<reference evidence="14" key="2">
    <citation type="submission" date="2012-10" db="EMBL/GenBank/DDBJ databases">
        <title>Improved high-quality draft of Thermaerobacter subterraneus C21, DSM 13965.</title>
        <authorList>
            <consortium name="DOE Joint Genome Institute"/>
            <person name="Eisen J."/>
            <person name="Huntemann M."/>
            <person name="Wei C.-L."/>
            <person name="Han J."/>
            <person name="Detter J.C."/>
            <person name="Han C."/>
            <person name="Tapia R."/>
            <person name="Chen A."/>
            <person name="Kyrpides N."/>
            <person name="Mavromatis K."/>
            <person name="Markowitz V."/>
            <person name="Szeto E."/>
            <person name="Ivanova N."/>
            <person name="Mikhailova N."/>
            <person name="Ovchinnikova G."/>
            <person name="Pagani I."/>
            <person name="Pati A."/>
            <person name="Goodwin L."/>
            <person name="Nordberg H.P."/>
            <person name="Cantor M.N."/>
            <person name="Hua S.X."/>
            <person name="Woyke T."/>
            <person name="Eisen J."/>
            <person name="Klenk H.-P."/>
        </authorList>
    </citation>
    <scope>NUCLEOTIDE SEQUENCE [LARGE SCALE GENOMIC DNA]</scope>
    <source>
        <strain evidence="14">DSM 13965</strain>
    </source>
</reference>
<accession>K6PYP7</accession>
<feature type="domain" description="DXP reductoisomerase C-terminal" evidence="13">
    <location>
        <begin position="374"/>
        <end position="490"/>
    </location>
</feature>
<feature type="compositionally biased region" description="Low complexity" evidence="10">
    <location>
        <begin position="58"/>
        <end position="74"/>
    </location>
</feature>
<evidence type="ECO:0000256" key="10">
    <source>
        <dbReference type="SAM" id="MobiDB-lite"/>
    </source>
</evidence>
<comment type="caution">
    <text evidence="14">The sequence shown here is derived from an EMBL/GenBank/DDBJ whole genome shotgun (WGS) entry which is preliminary data.</text>
</comment>
<keyword evidence="4 9" id="KW-0521">NADP</keyword>
<feature type="binding site" evidence="9">
    <location>
        <position position="239"/>
    </location>
    <ligand>
        <name>NADPH</name>
        <dbReference type="ChEBI" id="CHEBI:57783"/>
    </ligand>
</feature>
<evidence type="ECO:0000256" key="5">
    <source>
        <dbReference type="ARBA" id="ARBA00023002"/>
    </source>
</evidence>
<dbReference type="GO" id="GO:0030604">
    <property type="term" value="F:1-deoxy-D-xylulose-5-phosphate reductoisomerase activity"/>
    <property type="evidence" value="ECO:0007669"/>
    <property type="project" value="UniProtKB-UniRule"/>
</dbReference>
<feature type="binding site" evidence="9">
    <location>
        <position position="265"/>
    </location>
    <ligand>
        <name>1-deoxy-D-xylulose 5-phosphate</name>
        <dbReference type="ChEBI" id="CHEBI:57792"/>
    </ligand>
</feature>
<evidence type="ECO:0000256" key="8">
    <source>
        <dbReference type="ARBA" id="ARBA00048543"/>
    </source>
</evidence>
<feature type="binding site" evidence="9">
    <location>
        <position position="127"/>
    </location>
    <ligand>
        <name>NADPH</name>
        <dbReference type="ChEBI" id="CHEBI:57783"/>
    </ligand>
</feature>
<dbReference type="Gene3D" id="3.40.50.720">
    <property type="entry name" value="NAD(P)-binding Rossmann-like Domain"/>
    <property type="match status" value="1"/>
</dbReference>
<feature type="binding site" evidence="9">
    <location>
        <position position="330"/>
    </location>
    <ligand>
        <name>1-deoxy-D-xylulose 5-phosphate</name>
        <dbReference type="ChEBI" id="CHEBI:57792"/>
    </ligand>
</feature>
<feature type="binding site" evidence="9">
    <location>
        <position position="128"/>
    </location>
    <ligand>
        <name>NADPH</name>
        <dbReference type="ChEBI" id="CHEBI:57783"/>
    </ligand>
</feature>
<dbReference type="EC" id="1.1.1.267" evidence="9"/>
<comment type="pathway">
    <text evidence="1 9">Isoprenoid biosynthesis; isopentenyl diphosphate biosynthesis via DXP pathway; isopentenyl diphosphate from 1-deoxy-D-xylulose 5-phosphate: step 1/6.</text>
</comment>
<evidence type="ECO:0000259" key="11">
    <source>
        <dbReference type="Pfam" id="PF02670"/>
    </source>
</evidence>
<dbReference type="NCBIfam" id="NF009114">
    <property type="entry name" value="PRK12464.1"/>
    <property type="match status" value="1"/>
</dbReference>
<feature type="binding site" evidence="9">
    <location>
        <position position="151"/>
    </location>
    <ligand>
        <name>NADPH</name>
        <dbReference type="ChEBI" id="CHEBI:57783"/>
    </ligand>
</feature>
<evidence type="ECO:0000256" key="6">
    <source>
        <dbReference type="ARBA" id="ARBA00023211"/>
    </source>
</evidence>
<comment type="function">
    <text evidence="9">Catalyzes the NADPH-dependent rearrangement and reduction of 1-deoxy-D-xylulose-5-phosphate (DXP) to 2-C-methyl-D-erythritol 4-phosphate (MEP).</text>
</comment>
<evidence type="ECO:0000256" key="7">
    <source>
        <dbReference type="ARBA" id="ARBA00023229"/>
    </source>
</evidence>
<keyword evidence="3 9" id="KW-0479">Metal-binding</keyword>
<keyword evidence="7 9" id="KW-0414">Isoprene biosynthesis</keyword>
<evidence type="ECO:0000256" key="4">
    <source>
        <dbReference type="ARBA" id="ARBA00022857"/>
    </source>
</evidence>
<comment type="caution">
    <text evidence="9">Lacks conserved residue(s) required for the propagation of feature annotation.</text>
</comment>
<feature type="binding site" evidence="9">
    <location>
        <position position="263"/>
    </location>
    <ligand>
        <name>Mn(2+)</name>
        <dbReference type="ChEBI" id="CHEBI:29035"/>
    </ligand>
</feature>
<evidence type="ECO:0000256" key="3">
    <source>
        <dbReference type="ARBA" id="ARBA00022723"/>
    </source>
</evidence>
<dbReference type="GO" id="GO:0051484">
    <property type="term" value="P:isopentenyl diphosphate biosynthetic process, methylerythritol 4-phosphate pathway involved in terpenoid biosynthetic process"/>
    <property type="evidence" value="ECO:0007669"/>
    <property type="project" value="UniProtKB-ARBA"/>
</dbReference>
<dbReference type="GO" id="GO:0030145">
    <property type="term" value="F:manganese ion binding"/>
    <property type="evidence" value="ECO:0007669"/>
    <property type="project" value="TreeGrafter"/>
</dbReference>
<feature type="binding site" evidence="9">
    <location>
        <position position="237"/>
    </location>
    <ligand>
        <name>NADPH</name>
        <dbReference type="ChEBI" id="CHEBI:57783"/>
    </ligand>
</feature>
<dbReference type="InterPro" id="IPR013644">
    <property type="entry name" value="DXP_reductoisomerase_C"/>
</dbReference>
<keyword evidence="9" id="KW-0460">Magnesium</keyword>
<feature type="binding site" evidence="9">
    <location>
        <position position="238"/>
    </location>
    <ligand>
        <name>1-deoxy-D-xylulose 5-phosphate</name>
        <dbReference type="ChEBI" id="CHEBI:57792"/>
    </ligand>
</feature>
<dbReference type="AlphaFoldDB" id="K6PYP7"/>
<dbReference type="Pfam" id="PF08436">
    <property type="entry name" value="DXP_redisom_C"/>
    <property type="match status" value="1"/>
</dbReference>
<feature type="domain" description="1-deoxy-D-xylulose 5-phosphate reductoisomerase N-terminal" evidence="11">
    <location>
        <begin position="119"/>
        <end position="245"/>
    </location>
</feature>
<keyword evidence="5 9" id="KW-0560">Oxidoreductase</keyword>
<dbReference type="InterPro" id="IPR036169">
    <property type="entry name" value="DXPR_C_sf"/>
</dbReference>
<feature type="binding site" evidence="9">
    <location>
        <position position="318"/>
    </location>
    <ligand>
        <name>NADPH</name>
        <dbReference type="ChEBI" id="CHEBI:57783"/>
    </ligand>
</feature>
<dbReference type="InterPro" id="IPR013512">
    <property type="entry name" value="DXP_reductoisomerase_N"/>
</dbReference>
<feature type="binding site" evidence="9">
    <location>
        <position position="125"/>
    </location>
    <ligand>
        <name>NADPH</name>
        <dbReference type="ChEBI" id="CHEBI:57783"/>
    </ligand>
</feature>
<feature type="region of interest" description="Disordered" evidence="10">
    <location>
        <begin position="1"/>
        <end position="117"/>
    </location>
</feature>
<dbReference type="UniPathway" id="UPA00056">
    <property type="reaction ID" value="UER00092"/>
</dbReference>
<feature type="binding site" evidence="9">
    <location>
        <position position="325"/>
    </location>
    <ligand>
        <name>1-deoxy-D-xylulose 5-phosphate</name>
        <dbReference type="ChEBI" id="CHEBI:57792"/>
    </ligand>
</feature>
<evidence type="ECO:0000256" key="2">
    <source>
        <dbReference type="ARBA" id="ARBA00006825"/>
    </source>
</evidence>
<comment type="cofactor">
    <cofactor evidence="9">
        <name>Mg(2+)</name>
        <dbReference type="ChEBI" id="CHEBI:18420"/>
    </cofactor>
    <cofactor evidence="9">
        <name>Mn(2+)</name>
        <dbReference type="ChEBI" id="CHEBI:29035"/>
    </cofactor>
</comment>
<dbReference type="GO" id="GO:0016853">
    <property type="term" value="F:isomerase activity"/>
    <property type="evidence" value="ECO:0007669"/>
    <property type="project" value="UniProtKB-KW"/>
</dbReference>
<feature type="binding site" evidence="9">
    <location>
        <position position="265"/>
    </location>
    <ligand>
        <name>Mn(2+)</name>
        <dbReference type="ChEBI" id="CHEBI:29035"/>
    </ligand>
</feature>
<dbReference type="InterPro" id="IPR003821">
    <property type="entry name" value="DXP_reductoisomerase"/>
</dbReference>
<dbReference type="PANTHER" id="PTHR30525">
    <property type="entry name" value="1-DEOXY-D-XYLULOSE 5-PHOSPHATE REDUCTOISOMERASE"/>
    <property type="match status" value="1"/>
</dbReference>
<dbReference type="SUPFAM" id="SSF69055">
    <property type="entry name" value="1-deoxy-D-xylulose-5-phosphate reductoisomerase, C-terminal domain"/>
    <property type="match status" value="1"/>
</dbReference>
<dbReference type="SUPFAM" id="SSF55347">
    <property type="entry name" value="Glyceraldehyde-3-phosphate dehydrogenase-like, C-terminal domain"/>
    <property type="match status" value="1"/>
</dbReference>
<dbReference type="Proteomes" id="UP000005710">
    <property type="component" value="Unassembled WGS sequence"/>
</dbReference>
<feature type="compositionally biased region" description="Low complexity" evidence="10">
    <location>
        <begin position="19"/>
        <end position="41"/>
    </location>
</feature>
<dbReference type="InterPro" id="IPR036291">
    <property type="entry name" value="NAD(P)-bd_dom_sf"/>
</dbReference>
<feature type="domain" description="1-deoxy-D-xylulose 5-phosphate reductoisomerase C-terminal" evidence="12">
    <location>
        <begin position="259"/>
        <end position="342"/>
    </location>
</feature>
<evidence type="ECO:0000259" key="12">
    <source>
        <dbReference type="Pfam" id="PF08436"/>
    </source>
</evidence>
<keyword evidence="6 9" id="KW-0464">Manganese</keyword>
<feature type="binding site" evidence="9">
    <location>
        <position position="312"/>
    </location>
    <ligand>
        <name>1-deoxy-D-xylulose 5-phosphate</name>
        <dbReference type="ChEBI" id="CHEBI:57792"/>
    </ligand>
</feature>
<feature type="binding site" evidence="9">
    <location>
        <position position="334"/>
    </location>
    <ligand>
        <name>1-deoxy-D-xylulose 5-phosphate</name>
        <dbReference type="ChEBI" id="CHEBI:57792"/>
    </ligand>
</feature>
<proteinExistence type="inferred from homology"/>
<dbReference type="EMBL" id="AENY02000005">
    <property type="protein sequence ID" value="EKP93649.1"/>
    <property type="molecule type" value="Genomic_DNA"/>
</dbReference>
<dbReference type="Pfam" id="PF13288">
    <property type="entry name" value="DXPR_C"/>
    <property type="match status" value="1"/>
</dbReference>
<dbReference type="Pfam" id="PF02670">
    <property type="entry name" value="DXP_reductoisom"/>
    <property type="match status" value="1"/>
</dbReference>
<dbReference type="FunFam" id="3.40.50.720:FF:000045">
    <property type="entry name" value="1-deoxy-D-xylulose 5-phosphate reductoisomerase"/>
    <property type="match status" value="1"/>
</dbReference>
<evidence type="ECO:0000256" key="9">
    <source>
        <dbReference type="HAMAP-Rule" id="MF_00183"/>
    </source>
</evidence>
<feature type="compositionally biased region" description="Basic and acidic residues" evidence="10">
    <location>
        <begin position="103"/>
        <end position="113"/>
    </location>
</feature>
<evidence type="ECO:0000259" key="13">
    <source>
        <dbReference type="Pfam" id="PF13288"/>
    </source>
</evidence>
<gene>
    <name evidence="9" type="primary">dxr</name>
    <name evidence="14" type="ORF">ThesuDRAFT_00244</name>
</gene>
<dbReference type="InterPro" id="IPR026877">
    <property type="entry name" value="DXPR_C"/>
</dbReference>
<comment type="catalytic activity">
    <reaction evidence="8">
        <text>2-C-methyl-D-erythritol 4-phosphate + NADP(+) = 1-deoxy-D-xylulose 5-phosphate + NADPH + H(+)</text>
        <dbReference type="Rhea" id="RHEA:13717"/>
        <dbReference type="ChEBI" id="CHEBI:15378"/>
        <dbReference type="ChEBI" id="CHEBI:57783"/>
        <dbReference type="ChEBI" id="CHEBI:57792"/>
        <dbReference type="ChEBI" id="CHEBI:58262"/>
        <dbReference type="ChEBI" id="CHEBI:58349"/>
        <dbReference type="EC" id="1.1.1.267"/>
    </reaction>
    <physiologicalReaction direction="right-to-left" evidence="8">
        <dbReference type="Rhea" id="RHEA:13719"/>
    </physiologicalReaction>
</comment>
<protein>
    <recommendedName>
        <fullName evidence="9">1-deoxy-D-xylulose 5-phosphate reductoisomerase</fullName>
        <shortName evidence="9">DXP reductoisomerase</shortName>
        <ecNumber evidence="9">1.1.1.267</ecNumber>
    </recommendedName>
    <alternativeName>
        <fullName evidence="9">1-deoxyxylulose-5-phosphate reductoisomerase</fullName>
    </alternativeName>
    <alternativeName>
        <fullName evidence="9">2-C-methyl-D-erythritol 4-phosphate synthase</fullName>
    </alternativeName>
</protein>